<name>A0A261SL07_9BORD</name>
<dbReference type="InterPro" id="IPR016102">
    <property type="entry name" value="Succinyl-CoA_synth-like"/>
</dbReference>
<dbReference type="InterPro" id="IPR036291">
    <property type="entry name" value="NAD(P)-bd_dom_sf"/>
</dbReference>
<dbReference type="Gene3D" id="3.30.1490.20">
    <property type="entry name" value="ATP-grasp fold, A domain"/>
    <property type="match status" value="1"/>
</dbReference>
<dbReference type="AlphaFoldDB" id="A0A261SL07"/>
<protein>
    <submittedName>
        <fullName evidence="2">Pimeloyl-CoA synthetase</fullName>
    </submittedName>
</protein>
<dbReference type="Gene3D" id="3.40.50.720">
    <property type="entry name" value="NAD(P)-binding Rossmann-like Domain"/>
    <property type="match status" value="1"/>
</dbReference>
<gene>
    <name evidence="2" type="ORF">CAL29_07005</name>
</gene>
<dbReference type="EMBL" id="NEVM01000001">
    <property type="protein sequence ID" value="OZI38086.1"/>
    <property type="molecule type" value="Genomic_DNA"/>
</dbReference>
<dbReference type="InterPro" id="IPR032875">
    <property type="entry name" value="Succ_CoA_lig_flav_dom"/>
</dbReference>
<dbReference type="Proteomes" id="UP000216020">
    <property type="component" value="Unassembled WGS sequence"/>
</dbReference>
<evidence type="ECO:0000259" key="1">
    <source>
        <dbReference type="SMART" id="SM00881"/>
    </source>
</evidence>
<keyword evidence="3" id="KW-1185">Reference proteome</keyword>
<dbReference type="PANTHER" id="PTHR42793">
    <property type="entry name" value="COA BINDING DOMAIN CONTAINING PROTEIN"/>
    <property type="match status" value="1"/>
</dbReference>
<dbReference type="Gene3D" id="3.40.50.261">
    <property type="entry name" value="Succinyl-CoA synthetase domains"/>
    <property type="match status" value="2"/>
</dbReference>
<dbReference type="SMART" id="SM00881">
    <property type="entry name" value="CoA_binding"/>
    <property type="match status" value="1"/>
</dbReference>
<dbReference type="InterPro" id="IPR003781">
    <property type="entry name" value="CoA-bd"/>
</dbReference>
<feature type="domain" description="CoA-binding" evidence="1">
    <location>
        <begin position="19"/>
        <end position="114"/>
    </location>
</feature>
<comment type="caution">
    <text evidence="2">The sequence shown here is derived from an EMBL/GenBank/DDBJ whole genome shotgun (WGS) entry which is preliminary data.</text>
</comment>
<dbReference type="Gene3D" id="3.30.470.20">
    <property type="entry name" value="ATP-grasp fold, B domain"/>
    <property type="match status" value="1"/>
</dbReference>
<dbReference type="SUPFAM" id="SSF52210">
    <property type="entry name" value="Succinyl-CoA synthetase domains"/>
    <property type="match status" value="2"/>
</dbReference>
<organism evidence="2 3">
    <name type="scientific">Bordetella genomosp. 10</name>
    <dbReference type="NCBI Taxonomy" id="1416804"/>
    <lineage>
        <taxon>Bacteria</taxon>
        <taxon>Pseudomonadati</taxon>
        <taxon>Pseudomonadota</taxon>
        <taxon>Betaproteobacteria</taxon>
        <taxon>Burkholderiales</taxon>
        <taxon>Alcaligenaceae</taxon>
        <taxon>Bordetella</taxon>
    </lineage>
</organism>
<proteinExistence type="predicted"/>
<dbReference type="RefSeq" id="WP_094852185.1">
    <property type="nucleotide sequence ID" value="NZ_NEVM01000001.1"/>
</dbReference>
<dbReference type="InterPro" id="IPR013815">
    <property type="entry name" value="ATP_grasp_subdomain_1"/>
</dbReference>
<evidence type="ECO:0000313" key="2">
    <source>
        <dbReference type="EMBL" id="OZI38086.1"/>
    </source>
</evidence>
<dbReference type="SUPFAM" id="SSF56059">
    <property type="entry name" value="Glutathione synthetase ATP-binding domain-like"/>
    <property type="match status" value="1"/>
</dbReference>
<sequence length="709" mass="74914">MQAVMPAPARAREAWIDAALNPRSIAIIGASDNPDKIGGRPIKYMLQHKYAGALYPVNAAREQVQGIRAWPDIAALPETPDMALVCVPGAAALEAVTQCSQRGVKVCIVISSGFGETGAEGLAVQRRMAEVAAASGMRLVGPNSQGLASFDSNALATFATLLGEVPPQDGPVAIASQSGAMSMVPYALLLAQGIGVRYAFATGNEADLTVADFACAAAEDPAVRLILLYLEDLVDPDTLTEAARLARQRGIPMLALKAGVSDRGQAAALSHTGAVATEDKVLDAWFRQNGILRVAEMRSLVQGARLLLKPRRLKGRRVAVLSNSGAACVMGADAAERHGLDVPPLPDDVRQTIAKLLPNFASAQNPIDLTAALLTNNRFFGDVLPHLAGDCCDALFISLPMSGQGYDAEQFARDTAAFQADSGKPVVLACPLRRTREVFESHGVVAYEHDEDAMAALGQLAAVSALQSEAGRLAEAGSRARHPAGVPAETTRFLSEADSLEQLEAIGIPTAPWRLCKTDEDVRLAMRTLALPVVIKACSADIPHKSEYGLVKLGIGDADEACAIAGEMRATCGRLGKSLDGIIVASMVRGRRELLIGARWDEKFGSVLLVGDGGKYVEAMPDAVTLVQPFDLSHVLRQLRTLRLAPLFKETRGDPPLPVEALARLAVVVGNWVQAENGRIISVDINPLMAQPHGGLVAADALVEINGRQ</sequence>
<reference evidence="3" key="1">
    <citation type="submission" date="2017-05" db="EMBL/GenBank/DDBJ databases">
        <title>Complete and WGS of Bordetella genogroups.</title>
        <authorList>
            <person name="Spilker T."/>
            <person name="Lipuma J."/>
        </authorList>
    </citation>
    <scope>NUCLEOTIDE SEQUENCE [LARGE SCALE GENOMIC DNA]</scope>
    <source>
        <strain evidence="3">AU16122</strain>
    </source>
</reference>
<dbReference type="Pfam" id="PF13607">
    <property type="entry name" value="Succ_CoA_lig"/>
    <property type="match status" value="1"/>
</dbReference>
<accession>A0A261SL07</accession>
<dbReference type="Pfam" id="PF13380">
    <property type="entry name" value="CoA_binding_2"/>
    <property type="match status" value="1"/>
</dbReference>
<dbReference type="SUPFAM" id="SSF51735">
    <property type="entry name" value="NAD(P)-binding Rossmann-fold domains"/>
    <property type="match status" value="1"/>
</dbReference>
<dbReference type="Pfam" id="PF13549">
    <property type="entry name" value="ATP-grasp_5"/>
    <property type="match status" value="1"/>
</dbReference>
<dbReference type="PANTHER" id="PTHR42793:SF4">
    <property type="entry name" value="BLL6376 PROTEIN"/>
    <property type="match status" value="1"/>
</dbReference>
<dbReference type="OrthoDB" id="8664175at2"/>
<dbReference type="GO" id="GO:0005524">
    <property type="term" value="F:ATP binding"/>
    <property type="evidence" value="ECO:0007669"/>
    <property type="project" value="InterPro"/>
</dbReference>
<evidence type="ECO:0000313" key="3">
    <source>
        <dbReference type="Proteomes" id="UP000216020"/>
    </source>
</evidence>